<accession>A0A3M7PDZ9</accession>
<evidence type="ECO:0000313" key="1">
    <source>
        <dbReference type="EMBL" id="RMZ97209.1"/>
    </source>
</evidence>
<proteinExistence type="predicted"/>
<dbReference type="AlphaFoldDB" id="A0A3M7PDZ9"/>
<gene>
    <name evidence="1" type="ORF">BpHYR1_043784</name>
</gene>
<keyword evidence="2" id="KW-1185">Reference proteome</keyword>
<keyword evidence="1" id="KW-0413">Isomerase</keyword>
<protein>
    <submittedName>
        <fullName evidence="1">Disulfide-isomerase a6</fullName>
    </submittedName>
</protein>
<dbReference type="OrthoDB" id="10046738at2759"/>
<dbReference type="Proteomes" id="UP000276133">
    <property type="component" value="Unassembled WGS sequence"/>
</dbReference>
<sequence>MKKKAKEYENEIEYLLKTRLDTKATKELKFSEIEDFPRLSKTIIIENIIFGTYQYNQCQKYYEDLLNNETCYLISEKSYESRNNAENTKIIAFEIASRHKRSEVKKFTKKKKLKFYKVFIKYVPLLNEWRSIKSYICNCMSGRKVVGCCVHVATVLCFLAFDRFRNIRIKGKHL</sequence>
<dbReference type="EMBL" id="REGN01011545">
    <property type="protein sequence ID" value="RMZ97209.1"/>
    <property type="molecule type" value="Genomic_DNA"/>
</dbReference>
<organism evidence="1 2">
    <name type="scientific">Brachionus plicatilis</name>
    <name type="common">Marine rotifer</name>
    <name type="synonym">Brachionus muelleri</name>
    <dbReference type="NCBI Taxonomy" id="10195"/>
    <lineage>
        <taxon>Eukaryota</taxon>
        <taxon>Metazoa</taxon>
        <taxon>Spiralia</taxon>
        <taxon>Gnathifera</taxon>
        <taxon>Rotifera</taxon>
        <taxon>Eurotatoria</taxon>
        <taxon>Monogononta</taxon>
        <taxon>Pseudotrocha</taxon>
        <taxon>Ploima</taxon>
        <taxon>Brachionidae</taxon>
        <taxon>Brachionus</taxon>
    </lineage>
</organism>
<comment type="caution">
    <text evidence="1">The sequence shown here is derived from an EMBL/GenBank/DDBJ whole genome shotgun (WGS) entry which is preliminary data.</text>
</comment>
<dbReference type="GO" id="GO:0016853">
    <property type="term" value="F:isomerase activity"/>
    <property type="evidence" value="ECO:0007669"/>
    <property type="project" value="UniProtKB-KW"/>
</dbReference>
<name>A0A3M7PDZ9_BRAPC</name>
<reference evidence="1 2" key="1">
    <citation type="journal article" date="2018" name="Sci. Rep.">
        <title>Genomic signatures of local adaptation to the degree of environmental predictability in rotifers.</title>
        <authorList>
            <person name="Franch-Gras L."/>
            <person name="Hahn C."/>
            <person name="Garcia-Roger E.M."/>
            <person name="Carmona M.J."/>
            <person name="Serra M."/>
            <person name="Gomez A."/>
        </authorList>
    </citation>
    <scope>NUCLEOTIDE SEQUENCE [LARGE SCALE GENOMIC DNA]</scope>
    <source>
        <strain evidence="1">HYR1</strain>
    </source>
</reference>
<evidence type="ECO:0000313" key="2">
    <source>
        <dbReference type="Proteomes" id="UP000276133"/>
    </source>
</evidence>